<comment type="caution">
    <text evidence="1">The sequence shown here is derived from an EMBL/GenBank/DDBJ whole genome shotgun (WGS) entry which is preliminary data.</text>
</comment>
<dbReference type="Pfam" id="PF06249">
    <property type="entry name" value="EutQ"/>
    <property type="match status" value="1"/>
</dbReference>
<dbReference type="InterPro" id="IPR011051">
    <property type="entry name" value="RmlC_Cupin_sf"/>
</dbReference>
<dbReference type="OrthoDB" id="3828611at2"/>
<dbReference type="InterPro" id="IPR010424">
    <property type="entry name" value="EutQ"/>
</dbReference>
<keyword evidence="2" id="KW-1185">Reference proteome</keyword>
<dbReference type="RefSeq" id="WP_105515443.1">
    <property type="nucleotide sequence ID" value="NZ_PVEP01000006.1"/>
</dbReference>
<evidence type="ECO:0000313" key="2">
    <source>
        <dbReference type="Proteomes" id="UP000238338"/>
    </source>
</evidence>
<reference evidence="1 2" key="1">
    <citation type="submission" date="2018-02" db="EMBL/GenBank/DDBJ databases">
        <title>Genomic Encyclopedia of Archaeal and Bacterial Type Strains, Phase II (KMG-II): from individual species to whole genera.</title>
        <authorList>
            <person name="Goeker M."/>
        </authorList>
    </citation>
    <scope>NUCLEOTIDE SEQUENCE [LARGE SCALE GENOMIC DNA]</scope>
    <source>
        <strain evidence="1 2">DSM 18921</strain>
    </source>
</reference>
<organism evidence="1 2">
    <name type="scientific">Albidovulum denitrificans</name>
    <dbReference type="NCBI Taxonomy" id="404881"/>
    <lineage>
        <taxon>Bacteria</taxon>
        <taxon>Pseudomonadati</taxon>
        <taxon>Pseudomonadota</taxon>
        <taxon>Alphaproteobacteria</taxon>
        <taxon>Rhodobacterales</taxon>
        <taxon>Paracoccaceae</taxon>
        <taxon>Albidovulum</taxon>
    </lineage>
</organism>
<dbReference type="Gene3D" id="2.60.120.10">
    <property type="entry name" value="Jelly Rolls"/>
    <property type="match status" value="1"/>
</dbReference>
<dbReference type="AlphaFoldDB" id="A0A2S8S594"/>
<dbReference type="SUPFAM" id="SSF51182">
    <property type="entry name" value="RmlC-like cupins"/>
    <property type="match status" value="1"/>
</dbReference>
<accession>A0A2S8S594</accession>
<evidence type="ECO:0000313" key="1">
    <source>
        <dbReference type="EMBL" id="PQV55979.1"/>
    </source>
</evidence>
<dbReference type="Proteomes" id="UP000238338">
    <property type="component" value="Unassembled WGS sequence"/>
</dbReference>
<dbReference type="InterPro" id="IPR014710">
    <property type="entry name" value="RmlC-like_jellyroll"/>
</dbReference>
<sequence length="116" mass="12861">MSKVLHYRKADRVFEAYGDDAARASISRLVGPEVSRSMGAGVARFDDCSIAWTVLYDELIVTLEGQFRLRVGDEVFDCGPGDVLWVPEGTALHYEGQGATVFYALSPVDWRARMAQ</sequence>
<protein>
    <submittedName>
        <fullName evidence="1">Ethanolamine utilization protein EutQ</fullName>
    </submittedName>
</protein>
<dbReference type="EMBL" id="PVEP01000006">
    <property type="protein sequence ID" value="PQV55979.1"/>
    <property type="molecule type" value="Genomic_DNA"/>
</dbReference>
<name>A0A2S8S594_9RHOB</name>
<proteinExistence type="predicted"/>
<gene>
    <name evidence="1" type="ORF">LX70_02864</name>
</gene>